<accession>A0A9Q8SM71</accession>
<reference evidence="1" key="1">
    <citation type="journal article" date="2021" name="Mol. Plant Microbe Interact.">
        <title>Complete Genome Sequence of the Plant-Pathogenic Fungus Colletotrichum lupini.</title>
        <authorList>
            <person name="Baroncelli R."/>
            <person name="Pensec F."/>
            <person name="Da Lio D."/>
            <person name="Boufleur T."/>
            <person name="Vicente I."/>
            <person name="Sarrocco S."/>
            <person name="Picot A."/>
            <person name="Baraldi E."/>
            <person name="Sukno S."/>
            <person name="Thon M."/>
            <person name="Le Floch G."/>
        </authorList>
    </citation>
    <scope>NUCLEOTIDE SEQUENCE</scope>
    <source>
        <strain evidence="1">IMI 504893</strain>
    </source>
</reference>
<proteinExistence type="predicted"/>
<protein>
    <submittedName>
        <fullName evidence="1">Uncharacterized protein</fullName>
    </submittedName>
</protein>
<dbReference type="RefSeq" id="XP_049141112.1">
    <property type="nucleotide sequence ID" value="XM_049283969.1"/>
</dbReference>
<dbReference type="GeneID" id="73338979"/>
<organism evidence="1 2">
    <name type="scientific">Colletotrichum lupini</name>
    <dbReference type="NCBI Taxonomy" id="145971"/>
    <lineage>
        <taxon>Eukaryota</taxon>
        <taxon>Fungi</taxon>
        <taxon>Dikarya</taxon>
        <taxon>Ascomycota</taxon>
        <taxon>Pezizomycotina</taxon>
        <taxon>Sordariomycetes</taxon>
        <taxon>Hypocreomycetidae</taxon>
        <taxon>Glomerellales</taxon>
        <taxon>Glomerellaceae</taxon>
        <taxon>Colletotrichum</taxon>
        <taxon>Colletotrichum acutatum species complex</taxon>
    </lineage>
</organism>
<sequence length="97" mass="10389">MLRAHVRYFKPGLISPTPASSLISFLPLPPVCPTVSCLFIALLGFPLSEPPSEFQGLQLPGALQGSRLPTTRGIRFNDGIMSQRGAPSGLLMCVHES</sequence>
<dbReference type="EMBL" id="CP019475">
    <property type="protein sequence ID" value="UQC79480.1"/>
    <property type="molecule type" value="Genomic_DNA"/>
</dbReference>
<dbReference type="KEGG" id="clup:CLUP02_04960"/>
<evidence type="ECO:0000313" key="2">
    <source>
        <dbReference type="Proteomes" id="UP000830671"/>
    </source>
</evidence>
<keyword evidence="2" id="KW-1185">Reference proteome</keyword>
<evidence type="ECO:0000313" key="1">
    <source>
        <dbReference type="EMBL" id="UQC79480.1"/>
    </source>
</evidence>
<name>A0A9Q8SM71_9PEZI</name>
<gene>
    <name evidence="1" type="ORF">CLUP02_04960</name>
</gene>
<dbReference type="Proteomes" id="UP000830671">
    <property type="component" value="Chromosome 3"/>
</dbReference>
<dbReference type="AlphaFoldDB" id="A0A9Q8SM71"/>